<dbReference type="SUPFAM" id="SSF49265">
    <property type="entry name" value="Fibronectin type III"/>
    <property type="match status" value="1"/>
</dbReference>
<dbReference type="PANTHER" id="PTHR46708:SF2">
    <property type="entry name" value="FIBRONECTIN TYPE-III DOMAIN-CONTAINING PROTEIN"/>
    <property type="match status" value="1"/>
</dbReference>
<organism evidence="5 6">
    <name type="scientific">Meganyctiphanes norvegica</name>
    <name type="common">Northern krill</name>
    <name type="synonym">Thysanopoda norvegica</name>
    <dbReference type="NCBI Taxonomy" id="48144"/>
    <lineage>
        <taxon>Eukaryota</taxon>
        <taxon>Metazoa</taxon>
        <taxon>Ecdysozoa</taxon>
        <taxon>Arthropoda</taxon>
        <taxon>Crustacea</taxon>
        <taxon>Multicrustacea</taxon>
        <taxon>Malacostraca</taxon>
        <taxon>Eumalacostraca</taxon>
        <taxon>Eucarida</taxon>
        <taxon>Euphausiacea</taxon>
        <taxon>Euphausiidae</taxon>
        <taxon>Meganyctiphanes</taxon>
    </lineage>
</organism>
<accession>A0AAV2QJU1</accession>
<dbReference type="Proteomes" id="UP001497623">
    <property type="component" value="Unassembled WGS sequence"/>
</dbReference>
<name>A0AAV2QJU1_MEGNR</name>
<evidence type="ECO:0000259" key="4">
    <source>
        <dbReference type="PROSITE" id="PS50853"/>
    </source>
</evidence>
<keyword evidence="1" id="KW-0677">Repeat</keyword>
<feature type="compositionally biased region" description="Basic and acidic residues" evidence="2">
    <location>
        <begin position="661"/>
        <end position="679"/>
    </location>
</feature>
<sequence length="716" mass="79847">FCFHYHVRCNCKLLVSTMSVKLCVLFLITTTVAQTQGFVNGANDEISVKIKSAETPQIYVRDISETDFKVEWYSANFGNGKAHNYTILNTIEGCNANEIDIQCKIDICKHYISEYCNGISPCTDVTLSVRDNDDGITSEQLKFNTAPHVEELENMTIEVNGIVATVTWNSESDTNQDSRCATKAKIEISVDGTTIEEHLYNTVIGQPNTVQVDLDPCEGGPVDAYIKYVTISGEFDTESAVHKRADGEFPGIGIEEPPLWEPGDVSCSIKVSWQSNCTKVDYYILTLDYDEPLSLNETSHTIPDMEPGNHIVCVSAYYENDLIGEELCRITNVQPVLPGATKIDKLGLEDDSNNELTVLWTGPNTQGCPLMDGFHITWRKAEQASIIGHKDTLREDTKYTITGLNSSTMYEVKVQAYSDIGIGPAGYMNATTSKDDGDKEGNNNLITIYIMGGIGGLIILALGVTSIYICAVKCKKDHKDGVDGPAAHMHMKELDGSQNQESRIAPEREFNQDHEYGVDDRAAHLHMNDIDYPQDQEFRYAPETNINQVYLPRIPTKFQRSVNRDLKLLTVYDEPLAPHESNINGPGTHRSRKSIGARTPMESKGDGSYRYPHSKQQQDPMSYYESHESTTNGPGTHRSHRSQKSINARIPMGSKGVGLYRDPHSRQQQDPRSYHESHESTTNGHGTHRSRISIDARLQRTSMRLKGAGSYIDPYS</sequence>
<dbReference type="EMBL" id="CAXKWB010007155">
    <property type="protein sequence ID" value="CAL4085832.1"/>
    <property type="molecule type" value="Genomic_DNA"/>
</dbReference>
<dbReference type="CDD" id="cd00063">
    <property type="entry name" value="FN3"/>
    <property type="match status" value="1"/>
</dbReference>
<reference evidence="5 6" key="1">
    <citation type="submission" date="2024-05" db="EMBL/GenBank/DDBJ databases">
        <authorList>
            <person name="Wallberg A."/>
        </authorList>
    </citation>
    <scope>NUCLEOTIDE SEQUENCE [LARGE SCALE GENOMIC DNA]</scope>
</reference>
<keyword evidence="6" id="KW-1185">Reference proteome</keyword>
<feature type="non-terminal residue" evidence="5">
    <location>
        <position position="1"/>
    </location>
</feature>
<dbReference type="PROSITE" id="PS50853">
    <property type="entry name" value="FN3"/>
    <property type="match status" value="1"/>
</dbReference>
<dbReference type="InterPro" id="IPR036116">
    <property type="entry name" value="FN3_sf"/>
</dbReference>
<dbReference type="InterPro" id="IPR050991">
    <property type="entry name" value="ECM_Regulatory_Proteins"/>
</dbReference>
<dbReference type="InterPro" id="IPR013783">
    <property type="entry name" value="Ig-like_fold"/>
</dbReference>
<evidence type="ECO:0000313" key="6">
    <source>
        <dbReference type="Proteomes" id="UP001497623"/>
    </source>
</evidence>
<feature type="domain" description="Fibronectin type-III" evidence="4">
    <location>
        <begin position="342"/>
        <end position="436"/>
    </location>
</feature>
<gene>
    <name evidence="5" type="ORF">MNOR_LOCUS12824</name>
</gene>
<feature type="region of interest" description="Disordered" evidence="2">
    <location>
        <begin position="577"/>
        <end position="692"/>
    </location>
</feature>
<proteinExistence type="predicted"/>
<evidence type="ECO:0000256" key="1">
    <source>
        <dbReference type="ARBA" id="ARBA00022737"/>
    </source>
</evidence>
<comment type="caution">
    <text evidence="5">The sequence shown here is derived from an EMBL/GenBank/DDBJ whole genome shotgun (WGS) entry which is preliminary data.</text>
</comment>
<evidence type="ECO:0000313" key="5">
    <source>
        <dbReference type="EMBL" id="CAL4085832.1"/>
    </source>
</evidence>
<protein>
    <recommendedName>
        <fullName evidence="4">Fibronectin type-III domain-containing protein</fullName>
    </recommendedName>
</protein>
<evidence type="ECO:0000256" key="3">
    <source>
        <dbReference type="SAM" id="Phobius"/>
    </source>
</evidence>
<dbReference type="Pfam" id="PF00041">
    <property type="entry name" value="fn3"/>
    <property type="match status" value="1"/>
</dbReference>
<dbReference type="InterPro" id="IPR003961">
    <property type="entry name" value="FN3_dom"/>
</dbReference>
<dbReference type="SMART" id="SM00060">
    <property type="entry name" value="FN3"/>
    <property type="match status" value="2"/>
</dbReference>
<keyword evidence="3" id="KW-1133">Transmembrane helix</keyword>
<dbReference type="AlphaFoldDB" id="A0AAV2QJU1"/>
<dbReference type="Gene3D" id="2.60.40.10">
    <property type="entry name" value="Immunoglobulins"/>
    <property type="match status" value="1"/>
</dbReference>
<feature type="transmembrane region" description="Helical" evidence="3">
    <location>
        <begin position="448"/>
        <end position="471"/>
    </location>
</feature>
<keyword evidence="3" id="KW-0812">Transmembrane</keyword>
<dbReference type="PANTHER" id="PTHR46708">
    <property type="entry name" value="TENASCIN"/>
    <property type="match status" value="1"/>
</dbReference>
<evidence type="ECO:0000256" key="2">
    <source>
        <dbReference type="SAM" id="MobiDB-lite"/>
    </source>
</evidence>
<keyword evidence="3" id="KW-0472">Membrane</keyword>